<gene>
    <name evidence="2" type="ORF">G3I58_36355</name>
</gene>
<evidence type="ECO:0000313" key="2">
    <source>
        <dbReference type="EMBL" id="NEC03411.1"/>
    </source>
</evidence>
<proteinExistence type="predicted"/>
<organism evidence="2 3">
    <name type="scientific">Streptomyces anulatus</name>
    <name type="common">Streptomyces chrysomallus</name>
    <dbReference type="NCBI Taxonomy" id="1892"/>
    <lineage>
        <taxon>Bacteria</taxon>
        <taxon>Bacillati</taxon>
        <taxon>Actinomycetota</taxon>
        <taxon>Actinomycetes</taxon>
        <taxon>Kitasatosporales</taxon>
        <taxon>Streptomycetaceae</taxon>
        <taxon>Streptomyces</taxon>
    </lineage>
</organism>
<accession>A0A7K3RML2</accession>
<dbReference type="InterPro" id="IPR029476">
    <property type="entry name" value="DNase_NucA_NucB"/>
</dbReference>
<dbReference type="AlphaFoldDB" id="A0A7K3RML2"/>
<comment type="caution">
    <text evidence="2">The sequence shown here is derived from an EMBL/GenBank/DDBJ whole genome shotgun (WGS) entry which is preliminary data.</text>
</comment>
<reference evidence="2 3" key="1">
    <citation type="submission" date="2020-01" db="EMBL/GenBank/DDBJ databases">
        <title>Insect and environment-associated Actinomycetes.</title>
        <authorList>
            <person name="Currrie C."/>
            <person name="Chevrette M."/>
            <person name="Carlson C."/>
            <person name="Stubbendieck R."/>
            <person name="Wendt-Pienkowski E."/>
        </authorList>
    </citation>
    <scope>NUCLEOTIDE SEQUENCE [LARGE SCALE GENOMIC DNA]</scope>
    <source>
        <strain evidence="2 3">SID7903</strain>
    </source>
</reference>
<protein>
    <recommendedName>
        <fullName evidence="1">Deoxyribonuclease NucA/NucB domain-containing protein</fullName>
    </recommendedName>
</protein>
<dbReference type="EMBL" id="JAAGMS010000400">
    <property type="protein sequence ID" value="NEC03411.1"/>
    <property type="molecule type" value="Genomic_DNA"/>
</dbReference>
<dbReference type="Proteomes" id="UP000470951">
    <property type="component" value="Unassembled WGS sequence"/>
</dbReference>
<evidence type="ECO:0000313" key="3">
    <source>
        <dbReference type="Proteomes" id="UP000470951"/>
    </source>
</evidence>
<sequence>MPGRPGPDDELDCDEFPMASTFEGAARKDYEGSQYTDEFSVRYIDRVENQEAGRRLGAWYDNDRILNNDAFILVVGN</sequence>
<feature type="domain" description="Deoxyribonuclease NucA/NucB" evidence="1">
    <location>
        <begin position="8"/>
        <end position="73"/>
    </location>
</feature>
<evidence type="ECO:0000259" key="1">
    <source>
        <dbReference type="Pfam" id="PF14040"/>
    </source>
</evidence>
<name>A0A7K3RML2_STRAQ</name>
<dbReference type="Pfam" id="PF14040">
    <property type="entry name" value="DNase_NucA_NucB"/>
    <property type="match status" value="1"/>
</dbReference>